<accession>A0A6A3JRQ7</accession>
<dbReference type="InterPro" id="IPR038717">
    <property type="entry name" value="Tc1-like_DDE_dom"/>
</dbReference>
<name>A0A6A3JRQ7_9STRA</name>
<protein>
    <recommendedName>
        <fullName evidence="1">Tc1-like transposase DDE domain-containing protein</fullName>
    </recommendedName>
</protein>
<dbReference type="InterPro" id="IPR036397">
    <property type="entry name" value="RNaseH_sf"/>
</dbReference>
<dbReference type="EMBL" id="QXFV01001806">
    <property type="protein sequence ID" value="KAE8998036.1"/>
    <property type="molecule type" value="Genomic_DNA"/>
</dbReference>
<evidence type="ECO:0000259" key="1">
    <source>
        <dbReference type="Pfam" id="PF13358"/>
    </source>
</evidence>
<dbReference type="Pfam" id="PF13358">
    <property type="entry name" value="DDE_3"/>
    <property type="match status" value="1"/>
</dbReference>
<evidence type="ECO:0000313" key="2">
    <source>
        <dbReference type="EMBL" id="KAE8998036.1"/>
    </source>
</evidence>
<feature type="domain" description="Tc1-like transposase DDE" evidence="1">
    <location>
        <begin position="46"/>
        <end position="108"/>
    </location>
</feature>
<dbReference type="Gene3D" id="3.30.420.10">
    <property type="entry name" value="Ribonuclease H-like superfamily/Ribonuclease H"/>
    <property type="match status" value="1"/>
</dbReference>
<dbReference type="Proteomes" id="UP000429607">
    <property type="component" value="Unassembled WGS sequence"/>
</dbReference>
<gene>
    <name evidence="2" type="ORF">PR001_g19427</name>
</gene>
<organism evidence="2 3">
    <name type="scientific">Phytophthora rubi</name>
    <dbReference type="NCBI Taxonomy" id="129364"/>
    <lineage>
        <taxon>Eukaryota</taxon>
        <taxon>Sar</taxon>
        <taxon>Stramenopiles</taxon>
        <taxon>Oomycota</taxon>
        <taxon>Peronosporomycetes</taxon>
        <taxon>Peronosporales</taxon>
        <taxon>Peronosporaceae</taxon>
        <taxon>Phytophthora</taxon>
    </lineage>
</organism>
<reference evidence="2 3" key="1">
    <citation type="submission" date="2018-09" db="EMBL/GenBank/DDBJ databases">
        <title>Genomic investigation of the strawberry pathogen Phytophthora fragariae indicates pathogenicity is determined by transcriptional variation in three key races.</title>
        <authorList>
            <person name="Adams T.M."/>
            <person name="Armitage A.D."/>
            <person name="Sobczyk M.K."/>
            <person name="Bates H.J."/>
            <person name="Dunwell J.M."/>
            <person name="Nellist C.F."/>
            <person name="Harrison R.J."/>
        </authorList>
    </citation>
    <scope>NUCLEOTIDE SEQUENCE [LARGE SCALE GENOMIC DNA]</scope>
    <source>
        <strain evidence="2 3">SCRP249</strain>
    </source>
</reference>
<dbReference type="GO" id="GO:0003676">
    <property type="term" value="F:nucleic acid binding"/>
    <property type="evidence" value="ECO:0007669"/>
    <property type="project" value="InterPro"/>
</dbReference>
<proteinExistence type="predicted"/>
<sequence length="194" mass="21764">MGGRDDGCAVASAFGVVVYRTHRGSIKMETNAAFAEELYKVIKDSNVYKNEYSDKKIVIVFDNAPAHSQTEALVPTQDDLVLLRLKPYSPMCNPIDNYFTALKAHIKQYLSLMRDEMNQPRTQLTSTGPRISKTEARMKLLERAVLVSMPRITQAMVQRMELHAAKFVIAATCMEDMSYGAQLCRLAVLVHSTT</sequence>
<dbReference type="AlphaFoldDB" id="A0A6A3JRQ7"/>
<evidence type="ECO:0000313" key="3">
    <source>
        <dbReference type="Proteomes" id="UP000429607"/>
    </source>
</evidence>
<comment type="caution">
    <text evidence="2">The sequence shown here is derived from an EMBL/GenBank/DDBJ whole genome shotgun (WGS) entry which is preliminary data.</text>
</comment>